<keyword evidence="2" id="KW-0812">Transmembrane</keyword>
<organism evidence="3 4">
    <name type="scientific">Orbilia ellipsospora</name>
    <dbReference type="NCBI Taxonomy" id="2528407"/>
    <lineage>
        <taxon>Eukaryota</taxon>
        <taxon>Fungi</taxon>
        <taxon>Dikarya</taxon>
        <taxon>Ascomycota</taxon>
        <taxon>Pezizomycotina</taxon>
        <taxon>Orbiliomycetes</taxon>
        <taxon>Orbiliales</taxon>
        <taxon>Orbiliaceae</taxon>
        <taxon>Orbilia</taxon>
    </lineage>
</organism>
<evidence type="ECO:0000256" key="2">
    <source>
        <dbReference type="SAM" id="Phobius"/>
    </source>
</evidence>
<feature type="compositionally biased region" description="Polar residues" evidence="1">
    <location>
        <begin position="50"/>
        <end position="59"/>
    </location>
</feature>
<feature type="transmembrane region" description="Helical" evidence="2">
    <location>
        <begin position="200"/>
        <end position="226"/>
    </location>
</feature>
<accession>A0AAV9X5U1</accession>
<dbReference type="Proteomes" id="UP001365542">
    <property type="component" value="Unassembled WGS sequence"/>
</dbReference>
<protein>
    <submittedName>
        <fullName evidence="3">Uncharacterized protein</fullName>
    </submittedName>
</protein>
<evidence type="ECO:0000256" key="1">
    <source>
        <dbReference type="SAM" id="MobiDB-lite"/>
    </source>
</evidence>
<feature type="region of interest" description="Disordered" evidence="1">
    <location>
        <begin position="50"/>
        <end position="71"/>
    </location>
</feature>
<keyword evidence="2" id="KW-0472">Membrane</keyword>
<sequence>MNRQSSSATSTARQCDSANASKTTPLNPMNSHQICESSGTNTMVNIELESQTGAQTAPSTPELPAYSERQETPSTLDLPLYRRGLDYINPCCPNSTDCLQGHKQYIASHGKKTSRHLRLQVISKLLATIFAILTIGFMICFFEFKDKKLGKHIFRWSTVVCGLILAATSCTSFVCLMLLQVRRAHQERHKLKVWPARNSFIECYWVDVVCFCFSVLIIFVFIGLALPGKAKAKT</sequence>
<proteinExistence type="predicted"/>
<evidence type="ECO:0000313" key="3">
    <source>
        <dbReference type="EMBL" id="KAK6537328.1"/>
    </source>
</evidence>
<comment type="caution">
    <text evidence="3">The sequence shown here is derived from an EMBL/GenBank/DDBJ whole genome shotgun (WGS) entry which is preliminary data.</text>
</comment>
<keyword evidence="4" id="KW-1185">Reference proteome</keyword>
<feature type="transmembrane region" description="Helical" evidence="2">
    <location>
        <begin position="156"/>
        <end position="179"/>
    </location>
</feature>
<feature type="transmembrane region" description="Helical" evidence="2">
    <location>
        <begin position="121"/>
        <end position="144"/>
    </location>
</feature>
<reference evidence="3 4" key="1">
    <citation type="submission" date="2019-10" db="EMBL/GenBank/DDBJ databases">
        <authorList>
            <person name="Palmer J.M."/>
        </authorList>
    </citation>
    <scope>NUCLEOTIDE SEQUENCE [LARGE SCALE GENOMIC DNA]</scope>
    <source>
        <strain evidence="3 4">TWF694</strain>
    </source>
</reference>
<evidence type="ECO:0000313" key="4">
    <source>
        <dbReference type="Proteomes" id="UP001365542"/>
    </source>
</evidence>
<dbReference type="EMBL" id="JAVHJO010000009">
    <property type="protein sequence ID" value="KAK6537328.1"/>
    <property type="molecule type" value="Genomic_DNA"/>
</dbReference>
<feature type="region of interest" description="Disordered" evidence="1">
    <location>
        <begin position="1"/>
        <end position="36"/>
    </location>
</feature>
<keyword evidence="2" id="KW-1133">Transmembrane helix</keyword>
<dbReference type="AlphaFoldDB" id="A0AAV9X5U1"/>
<gene>
    <name evidence="3" type="ORF">TWF694_011518</name>
</gene>
<name>A0AAV9X5U1_9PEZI</name>